<keyword evidence="2 5" id="KW-0689">Ribosomal protein</keyword>
<dbReference type="AlphaFoldDB" id="A0A0S2LNG9"/>
<dbReference type="GO" id="GO:0005840">
    <property type="term" value="C:ribosome"/>
    <property type="evidence" value="ECO:0007669"/>
    <property type="project" value="UniProtKB-KW"/>
</dbReference>
<evidence type="ECO:0000256" key="5">
    <source>
        <dbReference type="HAMAP-Rule" id="MF_01369"/>
    </source>
</evidence>
<dbReference type="RefSeq" id="YP_009184833.1">
    <property type="nucleotide sequence ID" value="NC_028581.1"/>
</dbReference>
<accession>A0A0S2LNG9</accession>
<dbReference type="GO" id="GO:1990904">
    <property type="term" value="C:ribonucleoprotein complex"/>
    <property type="evidence" value="ECO:0007669"/>
    <property type="project" value="UniProtKB-KW"/>
</dbReference>
<dbReference type="Pfam" id="PF00276">
    <property type="entry name" value="Ribosomal_L23"/>
    <property type="match status" value="1"/>
</dbReference>
<proteinExistence type="inferred from homology"/>
<dbReference type="GO" id="GO:0009507">
    <property type="term" value="C:chloroplast"/>
    <property type="evidence" value="ECO:0007669"/>
    <property type="project" value="UniProtKB-SubCell"/>
</dbReference>
<keyword evidence="5" id="KW-0699">rRNA-binding</keyword>
<keyword evidence="6" id="KW-0934">Plastid</keyword>
<name>A0A0S2LNG9_9CHLO</name>
<dbReference type="HAMAP" id="MF_01369_B">
    <property type="entry name" value="Ribosomal_uL23_B"/>
    <property type="match status" value="1"/>
</dbReference>
<keyword evidence="6" id="KW-0150">Chloroplast</keyword>
<dbReference type="GO" id="GO:0003735">
    <property type="term" value="F:structural constituent of ribosome"/>
    <property type="evidence" value="ECO:0007669"/>
    <property type="project" value="InterPro"/>
</dbReference>
<reference evidence="6" key="1">
    <citation type="journal article" date="2015" name="BMC Evol. Biol.">
        <title>Chloroplast phylogenomic analysis of chlorophyte green algae identifies a novel lineage sister to the Sphaeropleales (Chlorophyceae).</title>
        <authorList>
            <person name="Lemieux C."/>
            <person name="Vincent A.T."/>
            <person name="Labarre A."/>
            <person name="Otis C."/>
            <person name="Turmel M."/>
        </authorList>
    </citation>
    <scope>NUCLEOTIDE SEQUENCE</scope>
</reference>
<dbReference type="GO" id="GO:0019843">
    <property type="term" value="F:rRNA binding"/>
    <property type="evidence" value="ECO:0007669"/>
    <property type="project" value="UniProtKB-UniRule"/>
</dbReference>
<dbReference type="EMBL" id="KT625413">
    <property type="protein sequence ID" value="ALO62887.1"/>
    <property type="molecule type" value="Genomic_DNA"/>
</dbReference>
<evidence type="ECO:0000256" key="3">
    <source>
        <dbReference type="ARBA" id="ARBA00023274"/>
    </source>
</evidence>
<comment type="subcellular location">
    <subcellularLocation>
        <location evidence="5">Plastid</location>
        <location evidence="5">Chloroplast</location>
    </subcellularLocation>
</comment>
<evidence type="ECO:0000313" key="6">
    <source>
        <dbReference type="EMBL" id="ALO62887.1"/>
    </source>
</evidence>
<comment type="similarity">
    <text evidence="1 5">Belongs to the universal ribosomal protein uL23 family.</text>
</comment>
<sequence>MELAKNKKNGIDWQNFMQLEMSPIKMIRNLVKNPVLTEKSSKVLVAKNQYTFDVDIRLTKPQIKKLFEDLFEVKIFAINTHRLPQKKTQLGRATGFKPKFKRAILTLKKGESISLNKIYSLN</sequence>
<dbReference type="PANTHER" id="PTHR11620">
    <property type="entry name" value="60S RIBOSOMAL PROTEIN L23A"/>
    <property type="match status" value="1"/>
</dbReference>
<dbReference type="InterPro" id="IPR013025">
    <property type="entry name" value="Ribosomal_uL23-like"/>
</dbReference>
<protein>
    <recommendedName>
        <fullName evidence="4 5">Large ribosomal subunit protein uL23c</fullName>
    </recommendedName>
</protein>
<keyword evidence="3 5" id="KW-0687">Ribonucleoprotein</keyword>
<gene>
    <name evidence="5 6" type="primary">rpl23</name>
</gene>
<dbReference type="InterPro" id="IPR012677">
    <property type="entry name" value="Nucleotide-bd_a/b_plait_sf"/>
</dbReference>
<dbReference type="Gene3D" id="3.30.70.330">
    <property type="match status" value="1"/>
</dbReference>
<comment type="subunit">
    <text evidence="5">Part of the 50S ribosomal subunit.</text>
</comment>
<evidence type="ECO:0000256" key="1">
    <source>
        <dbReference type="ARBA" id="ARBA00006700"/>
    </source>
</evidence>
<dbReference type="InterPro" id="IPR012678">
    <property type="entry name" value="Ribosomal_uL23/eL15/eS24_sf"/>
</dbReference>
<comment type="function">
    <text evidence="5">Binds to 23S rRNA.</text>
</comment>
<evidence type="ECO:0000256" key="4">
    <source>
        <dbReference type="ARBA" id="ARBA00035287"/>
    </source>
</evidence>
<evidence type="ECO:0000256" key="2">
    <source>
        <dbReference type="ARBA" id="ARBA00022980"/>
    </source>
</evidence>
<dbReference type="SUPFAM" id="SSF54189">
    <property type="entry name" value="Ribosomal proteins S24e, L23 and L15e"/>
    <property type="match status" value="1"/>
</dbReference>
<dbReference type="GO" id="GO:0006412">
    <property type="term" value="P:translation"/>
    <property type="evidence" value="ECO:0007669"/>
    <property type="project" value="UniProtKB-UniRule"/>
</dbReference>
<organism evidence="6">
    <name type="scientific">Jenufa perforata</name>
    <dbReference type="NCBI Taxonomy" id="993091"/>
    <lineage>
        <taxon>Eukaryota</taxon>
        <taxon>Viridiplantae</taxon>
        <taxon>Chlorophyta</taxon>
        <taxon>core chlorophytes</taxon>
        <taxon>Chlorophyceae</taxon>
        <taxon>Jenufa</taxon>
    </lineage>
</organism>
<geneLocation type="chloroplast" evidence="6"/>
<keyword evidence="5" id="KW-0694">RNA-binding</keyword>
<dbReference type="GeneID" id="26378523"/>